<dbReference type="GO" id="GO:0010181">
    <property type="term" value="F:FMN binding"/>
    <property type="evidence" value="ECO:0007669"/>
    <property type="project" value="UniProtKB-UniRule"/>
</dbReference>
<keyword evidence="2 7" id="KW-0813">Transport</keyword>
<comment type="subunit">
    <text evidence="7">Heterodimer of a catalytic subunit (MsrP) and a heme-binding subunit (MsrQ).</text>
</comment>
<evidence type="ECO:0000256" key="2">
    <source>
        <dbReference type="ARBA" id="ARBA00022448"/>
    </source>
</evidence>
<sequence length="197" mass="22826">MISKSLLPWVKRCLFLLALLPLSRLFWLGFTDQLGANPVEFVEHSTGTWALVILLLTLTVTPLHRVPGWGWLVTLRRMLGLFMCFYASLHVLAYIWLDHWFEWSAIIQDIAKHPYVLVGFLAFICTIPLAVTSTDGMMRRLGKRWKTLHSLVYLIAILAVLHYLWLVKQDISQPLGYTLILAGLLFFRLHRKLKNKI</sequence>
<evidence type="ECO:0000256" key="1">
    <source>
        <dbReference type="ARBA" id="ARBA00004141"/>
    </source>
</evidence>
<dbReference type="GO" id="GO:0046872">
    <property type="term" value="F:metal ion binding"/>
    <property type="evidence" value="ECO:0007669"/>
    <property type="project" value="UniProtKB-KW"/>
</dbReference>
<dbReference type="HAMAP" id="MF_01207">
    <property type="entry name" value="MsrQ"/>
    <property type="match status" value="1"/>
</dbReference>
<keyword evidence="7" id="KW-0285">Flavoprotein</keyword>
<evidence type="ECO:0000256" key="7">
    <source>
        <dbReference type="HAMAP-Rule" id="MF_01207"/>
    </source>
</evidence>
<gene>
    <name evidence="7" type="primary">msrQ</name>
    <name evidence="9" type="ORF">SAMN05192560_0739</name>
</gene>
<keyword evidence="6 7" id="KW-0472">Membrane</keyword>
<feature type="transmembrane region" description="Helical" evidence="7">
    <location>
        <begin position="171"/>
        <end position="189"/>
    </location>
</feature>
<dbReference type="EMBL" id="FZOA01000002">
    <property type="protein sequence ID" value="SNR72318.1"/>
    <property type="molecule type" value="Genomic_DNA"/>
</dbReference>
<dbReference type="InterPro" id="IPR022837">
    <property type="entry name" value="MsrQ-like"/>
</dbReference>
<feature type="domain" description="Ferric oxidoreductase" evidence="8">
    <location>
        <begin position="46"/>
        <end position="160"/>
    </location>
</feature>
<evidence type="ECO:0000256" key="6">
    <source>
        <dbReference type="ARBA" id="ARBA00023136"/>
    </source>
</evidence>
<name>A0A238YND8_9PROT</name>
<keyword evidence="7" id="KW-0479">Metal-binding</keyword>
<reference evidence="10" key="1">
    <citation type="submission" date="2017-06" db="EMBL/GenBank/DDBJ databases">
        <authorList>
            <person name="Varghese N."/>
            <person name="Submissions S."/>
        </authorList>
    </citation>
    <scope>NUCLEOTIDE SEQUENCE [LARGE SCALE GENOMIC DNA]</scope>
    <source>
        <strain evidence="10">Ca-68</strain>
    </source>
</reference>
<evidence type="ECO:0000256" key="3">
    <source>
        <dbReference type="ARBA" id="ARBA00022692"/>
    </source>
</evidence>
<keyword evidence="10" id="KW-1185">Reference proteome</keyword>
<dbReference type="AlphaFoldDB" id="A0A238YND8"/>
<dbReference type="GO" id="GO:0009055">
    <property type="term" value="F:electron transfer activity"/>
    <property type="evidence" value="ECO:0007669"/>
    <property type="project" value="UniProtKB-UniRule"/>
</dbReference>
<evidence type="ECO:0000259" key="8">
    <source>
        <dbReference type="Pfam" id="PF01794"/>
    </source>
</evidence>
<comment type="similarity">
    <text evidence="7">Belongs to the MsrQ family.</text>
</comment>
<evidence type="ECO:0000256" key="5">
    <source>
        <dbReference type="ARBA" id="ARBA00023004"/>
    </source>
</evidence>
<comment type="caution">
    <text evidence="7">Lacks conserved residue(s) required for the propagation of feature annotation.</text>
</comment>
<dbReference type="OrthoDB" id="9788328at2"/>
<evidence type="ECO:0000256" key="4">
    <source>
        <dbReference type="ARBA" id="ARBA00022989"/>
    </source>
</evidence>
<dbReference type="PANTHER" id="PTHR36964:SF1">
    <property type="entry name" value="PROTEIN-METHIONINE-SULFOXIDE REDUCTASE HEME-BINDING SUBUNIT MSRQ"/>
    <property type="match status" value="1"/>
</dbReference>
<dbReference type="GO" id="GO:0016679">
    <property type="term" value="F:oxidoreductase activity, acting on diphenols and related substances as donors"/>
    <property type="evidence" value="ECO:0007669"/>
    <property type="project" value="TreeGrafter"/>
</dbReference>
<comment type="subcellular location">
    <subcellularLocation>
        <location evidence="7">Cell membrane</location>
        <topology evidence="7">Multi-pass membrane protein</topology>
    </subcellularLocation>
    <subcellularLocation>
        <location evidence="1">Membrane</location>
        <topology evidence="1">Multi-pass membrane protein</topology>
    </subcellularLocation>
</comment>
<dbReference type="Pfam" id="PF01794">
    <property type="entry name" value="Ferric_reduct"/>
    <property type="match status" value="1"/>
</dbReference>
<keyword evidence="7" id="KW-0349">Heme</keyword>
<comment type="cofactor">
    <cofactor evidence="7">
        <name>heme b</name>
        <dbReference type="ChEBI" id="CHEBI:60344"/>
    </cofactor>
    <text evidence="7">Binds 1 heme b (iron(II)-protoporphyrin IX) group per subunit.</text>
</comment>
<dbReference type="RefSeq" id="WP_089374868.1">
    <property type="nucleotide sequence ID" value="NZ_FZOA01000002.1"/>
</dbReference>
<keyword evidence="4 7" id="KW-1133">Transmembrane helix</keyword>
<dbReference type="GO" id="GO:0020037">
    <property type="term" value="F:heme binding"/>
    <property type="evidence" value="ECO:0007669"/>
    <property type="project" value="UniProtKB-UniRule"/>
</dbReference>
<comment type="cofactor">
    <cofactor evidence="7">
        <name>FMN</name>
        <dbReference type="ChEBI" id="CHEBI:58210"/>
    </cofactor>
    <text evidence="7">Binds 1 FMN per subunit.</text>
</comment>
<dbReference type="PANTHER" id="PTHR36964">
    <property type="entry name" value="PROTEIN-METHIONINE-SULFOXIDE REDUCTASE HEME-BINDING SUBUNIT MSRQ"/>
    <property type="match status" value="1"/>
</dbReference>
<keyword evidence="7" id="KW-1003">Cell membrane</keyword>
<keyword evidence="3 7" id="KW-0812">Transmembrane</keyword>
<evidence type="ECO:0000313" key="9">
    <source>
        <dbReference type="EMBL" id="SNR72318.1"/>
    </source>
</evidence>
<accession>A0A238YND8</accession>
<evidence type="ECO:0000313" key="10">
    <source>
        <dbReference type="Proteomes" id="UP000198305"/>
    </source>
</evidence>
<comment type="function">
    <text evidence="7">Part of the MsrPQ system that repairs oxidized periplasmic proteins containing methionine sulfoxide residues (Met-O), using respiratory chain electrons. Thus protects these proteins from oxidative-stress damage caused by reactive species of oxygen and chlorine generated by the host defense mechanisms. MsrPQ is essential for the maintenance of envelope integrity under bleach stress, rescuing a wide series of structurally unrelated periplasmic proteins from methionine oxidation. MsrQ provides electrons for reduction to the reductase catalytic subunit MsrP, using the quinone pool of the respiratory chain.</text>
</comment>
<dbReference type="Proteomes" id="UP000198305">
    <property type="component" value="Unassembled WGS sequence"/>
</dbReference>
<dbReference type="GO" id="GO:0030091">
    <property type="term" value="P:protein repair"/>
    <property type="evidence" value="ECO:0007669"/>
    <property type="project" value="UniProtKB-UniRule"/>
</dbReference>
<keyword evidence="5 7" id="KW-0408">Iron</keyword>
<keyword evidence="7" id="KW-0249">Electron transport</keyword>
<feature type="transmembrane region" description="Helical" evidence="7">
    <location>
        <begin position="47"/>
        <end position="66"/>
    </location>
</feature>
<protein>
    <recommendedName>
        <fullName evidence="7">Protein-methionine-sulfoxide reductase heme-binding subunit MsrQ</fullName>
    </recommendedName>
    <alternativeName>
        <fullName evidence="7">Flavocytochrome MsrQ</fullName>
    </alternativeName>
</protein>
<feature type="transmembrane region" description="Helical" evidence="7">
    <location>
        <begin position="117"/>
        <end position="136"/>
    </location>
</feature>
<feature type="transmembrane region" description="Helical" evidence="7">
    <location>
        <begin position="78"/>
        <end position="97"/>
    </location>
</feature>
<organism evidence="9 10">
    <name type="scientific">Methylobacillus rhizosphaerae</name>
    <dbReference type="NCBI Taxonomy" id="551994"/>
    <lineage>
        <taxon>Bacteria</taxon>
        <taxon>Pseudomonadati</taxon>
        <taxon>Pseudomonadota</taxon>
        <taxon>Betaproteobacteria</taxon>
        <taxon>Nitrosomonadales</taxon>
        <taxon>Methylophilaceae</taxon>
        <taxon>Methylobacillus</taxon>
    </lineage>
</organism>
<dbReference type="GO" id="GO:0005886">
    <property type="term" value="C:plasma membrane"/>
    <property type="evidence" value="ECO:0007669"/>
    <property type="project" value="UniProtKB-SubCell"/>
</dbReference>
<proteinExistence type="inferred from homology"/>
<keyword evidence="7" id="KW-0288">FMN</keyword>
<feature type="transmembrane region" description="Helical" evidence="7">
    <location>
        <begin position="148"/>
        <end position="165"/>
    </location>
</feature>
<dbReference type="InterPro" id="IPR013130">
    <property type="entry name" value="Fe3_Rdtase_TM_dom"/>
</dbReference>